<dbReference type="InterPro" id="IPR013538">
    <property type="entry name" value="ASHA1/2-like_C"/>
</dbReference>
<dbReference type="Gene3D" id="3.30.530.20">
    <property type="match status" value="1"/>
</dbReference>
<reference evidence="4" key="1">
    <citation type="journal article" date="2019" name="Int. J. Syst. Evol. Microbiol.">
        <title>The Global Catalogue of Microorganisms (GCM) 10K type strain sequencing project: providing services to taxonomists for standard genome sequencing and annotation.</title>
        <authorList>
            <consortium name="The Broad Institute Genomics Platform"/>
            <consortium name="The Broad Institute Genome Sequencing Center for Infectious Disease"/>
            <person name="Wu L."/>
            <person name="Ma J."/>
        </authorList>
    </citation>
    <scope>NUCLEOTIDE SEQUENCE [LARGE SCALE GENOMIC DNA]</scope>
    <source>
        <strain evidence="4">CCUG 50347</strain>
    </source>
</reference>
<dbReference type="Proteomes" id="UP001595909">
    <property type="component" value="Unassembled WGS sequence"/>
</dbReference>
<feature type="domain" description="Activator of Hsp90 ATPase homologue 1/2-like C-terminal" evidence="2">
    <location>
        <begin position="35"/>
        <end position="137"/>
    </location>
</feature>
<gene>
    <name evidence="3" type="ORF">ACFPEL_11800</name>
</gene>
<dbReference type="Pfam" id="PF08327">
    <property type="entry name" value="AHSA1"/>
    <property type="match status" value="1"/>
</dbReference>
<protein>
    <submittedName>
        <fullName evidence="3">SRPBCC family protein</fullName>
    </submittedName>
</protein>
<dbReference type="EMBL" id="JBHSIM010000023">
    <property type="protein sequence ID" value="MFC4833089.1"/>
    <property type="molecule type" value="Genomic_DNA"/>
</dbReference>
<comment type="caution">
    <text evidence="3">The sequence shown here is derived from an EMBL/GenBank/DDBJ whole genome shotgun (WGS) entry which is preliminary data.</text>
</comment>
<evidence type="ECO:0000313" key="3">
    <source>
        <dbReference type="EMBL" id="MFC4833089.1"/>
    </source>
</evidence>
<keyword evidence="4" id="KW-1185">Reference proteome</keyword>
<dbReference type="CDD" id="cd08899">
    <property type="entry name" value="SRPBCC_CalC_Aha1-like_6"/>
    <property type="match status" value="1"/>
</dbReference>
<organism evidence="3 4">
    <name type="scientific">Actinomycetospora chibensis</name>
    <dbReference type="NCBI Taxonomy" id="663606"/>
    <lineage>
        <taxon>Bacteria</taxon>
        <taxon>Bacillati</taxon>
        <taxon>Actinomycetota</taxon>
        <taxon>Actinomycetes</taxon>
        <taxon>Pseudonocardiales</taxon>
        <taxon>Pseudonocardiaceae</taxon>
        <taxon>Actinomycetospora</taxon>
    </lineage>
</organism>
<name>A0ABV9RFV5_9PSEU</name>
<comment type="similarity">
    <text evidence="1">Belongs to the AHA1 family.</text>
</comment>
<dbReference type="InterPro" id="IPR023393">
    <property type="entry name" value="START-like_dom_sf"/>
</dbReference>
<accession>A0ABV9RFV5</accession>
<evidence type="ECO:0000256" key="1">
    <source>
        <dbReference type="ARBA" id="ARBA00006817"/>
    </source>
</evidence>
<dbReference type="SUPFAM" id="SSF55961">
    <property type="entry name" value="Bet v1-like"/>
    <property type="match status" value="1"/>
</dbReference>
<dbReference type="RefSeq" id="WP_274187208.1">
    <property type="nucleotide sequence ID" value="NZ_BAABHN010000023.1"/>
</dbReference>
<sequence>MDIRREIDATHRRLGTRELEAGTARVVTLSRRYPTDVEDLWAACTDPARLARWFLPVHGDLHVGGRYQLEGQAGGTITACEAPHALDATWEYDGDVSWIELRLSPDGDGARLDLTHVFHPDDEHWPRYGPAATGMGWDLGLVGLAWHLDDGGTPHGESEEWAASPEGAAFLTAVGEAWVPVSIADGLDPDDAKARADRTIAFFTGAG</sequence>
<evidence type="ECO:0000259" key="2">
    <source>
        <dbReference type="Pfam" id="PF08327"/>
    </source>
</evidence>
<evidence type="ECO:0000313" key="4">
    <source>
        <dbReference type="Proteomes" id="UP001595909"/>
    </source>
</evidence>
<proteinExistence type="inferred from homology"/>